<dbReference type="EMBL" id="ANFO01000904">
    <property type="protein sequence ID" value="KGQ05915.1"/>
    <property type="molecule type" value="Genomic_DNA"/>
</dbReference>
<proteinExistence type="predicted"/>
<reference evidence="3 4" key="1">
    <citation type="submission" date="2012-10" db="EMBL/GenBank/DDBJ databases">
        <title>Genome sequencing and analysis of entomopathogenic fungi Beauveria bassiana D1-5.</title>
        <authorList>
            <person name="Li Q."/>
            <person name="Wang L."/>
            <person name="Zhang Z."/>
            <person name="Wang Q."/>
            <person name="Ren J."/>
            <person name="Wang M."/>
            <person name="Xu W."/>
            <person name="Wang J."/>
            <person name="Lu Y."/>
            <person name="Du Q."/>
            <person name="Sun Z."/>
        </authorList>
    </citation>
    <scope>NUCLEOTIDE SEQUENCE [LARGE SCALE GENOMIC DNA]</scope>
    <source>
        <strain evidence="3 4">D1-5</strain>
    </source>
</reference>
<dbReference type="HOGENOM" id="CLU_2183475_0_0_1"/>
<feature type="region of interest" description="Disordered" evidence="2">
    <location>
        <begin position="49"/>
        <end position="68"/>
    </location>
</feature>
<evidence type="ECO:0000313" key="4">
    <source>
        <dbReference type="Proteomes" id="UP000030106"/>
    </source>
</evidence>
<protein>
    <submittedName>
        <fullName evidence="3">Uncharacterized protein</fullName>
    </submittedName>
</protein>
<evidence type="ECO:0000256" key="2">
    <source>
        <dbReference type="SAM" id="MobiDB-lite"/>
    </source>
</evidence>
<feature type="compositionally biased region" description="Polar residues" evidence="2">
    <location>
        <begin position="50"/>
        <end position="60"/>
    </location>
</feature>
<sequence length="109" mass="12446">MANQEETASMATMEELREVEVLIEQWRAEEDKIQGMLDVVSAATPVEQRMMSQSASSSTALRDLGETGDINPMMNELFETCANIRDHLRDLETKRDQLKEKIQKDSNKK</sequence>
<organism evidence="3 4">
    <name type="scientific">Beauveria bassiana D1-5</name>
    <dbReference type="NCBI Taxonomy" id="1245745"/>
    <lineage>
        <taxon>Eukaryota</taxon>
        <taxon>Fungi</taxon>
        <taxon>Dikarya</taxon>
        <taxon>Ascomycota</taxon>
        <taxon>Pezizomycotina</taxon>
        <taxon>Sordariomycetes</taxon>
        <taxon>Hypocreomycetidae</taxon>
        <taxon>Hypocreales</taxon>
        <taxon>Cordycipitaceae</taxon>
        <taxon>Beauveria</taxon>
    </lineage>
</organism>
<comment type="caution">
    <text evidence="3">The sequence shown here is derived from an EMBL/GenBank/DDBJ whole genome shotgun (WGS) entry which is preliminary data.</text>
</comment>
<dbReference type="AlphaFoldDB" id="A0A0A2VIE0"/>
<evidence type="ECO:0000313" key="3">
    <source>
        <dbReference type="EMBL" id="KGQ05915.1"/>
    </source>
</evidence>
<gene>
    <name evidence="3" type="ORF">BBAD15_g8818</name>
</gene>
<keyword evidence="1" id="KW-0175">Coiled coil</keyword>
<accession>A0A0A2VIE0</accession>
<feature type="coiled-coil region" evidence="1">
    <location>
        <begin position="74"/>
        <end position="108"/>
    </location>
</feature>
<evidence type="ECO:0000256" key="1">
    <source>
        <dbReference type="SAM" id="Coils"/>
    </source>
</evidence>
<dbReference type="Proteomes" id="UP000030106">
    <property type="component" value="Unassembled WGS sequence"/>
</dbReference>
<name>A0A0A2VIE0_BEABA</name>